<dbReference type="Gene3D" id="1.10.60.40">
    <property type="match status" value="1"/>
</dbReference>
<dbReference type="SUPFAM" id="SSF53649">
    <property type="entry name" value="Alkaline phosphatase-like"/>
    <property type="match status" value="1"/>
</dbReference>
<dbReference type="PANTHER" id="PTHR11596">
    <property type="entry name" value="ALKALINE PHOSPHATASE"/>
    <property type="match status" value="1"/>
</dbReference>
<sequence>MKMDRIISKALLLSVLILTFVFFSSPLGIALQSSSSLYKGKPVKYIFWFIGDGMGLNHVYLTETFLSRNSQSPSIQKLSFTQFPNTGLMTTYAADSYITDSASAITAMASGKKTNDGVINMDPQLKFKYKTVAETARDLGYKVGVLTSVSIDHATPAGMYAHQPSRNKYYEIALELFESKFDYFGGGGFLQPKGKDGKQKDVYEIAKEKGYRIVDKIDEFWKLRKGDSKVVAINPILDSSKALPYAINRLRGIDMGLSLADFTRKAIELLDNPNGFFIMVEGGKIDWAAHANDAATVIYDVLDFNEAIKVALEFYKKKPFETLIIVTADHETGGLSIGYAGTRYEIYPEVLSYQKISYDEFSKIVNDYRGRVKKEEAKLSDLLPQIKEYFGLEVLSPEVKKELENKAKSGDKEAKIRLQLALNDMELDELEKAFRLSMMDPKERPNDYKTYLLYGGYDPLTVTITHILNQKAGISWTSYSHTGMPVPVYAVGVGSYIFAGYYDNTDLYKKLMSLIGADPYKDNTLSLANIKELALSK</sequence>
<dbReference type="EnsemblBacteria" id="ACK41817">
    <property type="protein sequence ID" value="ACK41817"/>
    <property type="gene ID" value="Dtur_0524"/>
</dbReference>
<protein>
    <submittedName>
        <fullName evidence="5">Alkaline phosphatase</fullName>
        <ecNumber evidence="5">3.1.3.1</ecNumber>
    </submittedName>
</protein>
<dbReference type="RefSeq" id="WP_012582902.1">
    <property type="nucleotide sequence ID" value="NC_011661.1"/>
</dbReference>
<organism evidence="5 6">
    <name type="scientific">Dictyoglomus turgidum (strain DSM 6724 / Z-1310)</name>
    <dbReference type="NCBI Taxonomy" id="515635"/>
    <lineage>
        <taxon>Bacteria</taxon>
        <taxon>Pseudomonadati</taxon>
        <taxon>Dictyoglomota</taxon>
        <taxon>Dictyoglomia</taxon>
        <taxon>Dictyoglomales</taxon>
        <taxon>Dictyoglomaceae</taxon>
        <taxon>Dictyoglomus</taxon>
    </lineage>
</organism>
<keyword evidence="5" id="KW-0378">Hydrolase</keyword>
<evidence type="ECO:0000313" key="5">
    <source>
        <dbReference type="EMBL" id="ACK41817.1"/>
    </source>
</evidence>
<dbReference type="InterPro" id="IPR017850">
    <property type="entry name" value="Alkaline_phosphatase_core_sf"/>
</dbReference>
<evidence type="ECO:0000313" key="6">
    <source>
        <dbReference type="Proteomes" id="UP000007719"/>
    </source>
</evidence>
<dbReference type="Gene3D" id="3.40.720.10">
    <property type="entry name" value="Alkaline Phosphatase, subunit A"/>
    <property type="match status" value="1"/>
</dbReference>
<feature type="binding site" evidence="3">
    <location>
        <position position="290"/>
    </location>
    <ligand>
        <name>Zn(2+)</name>
        <dbReference type="ChEBI" id="CHEBI:29105"/>
        <label>2</label>
    </ligand>
</feature>
<dbReference type="Proteomes" id="UP000007719">
    <property type="component" value="Chromosome"/>
</dbReference>
<keyword evidence="1" id="KW-0597">Phosphoprotein</keyword>
<dbReference type="GO" id="GO:0004035">
    <property type="term" value="F:alkaline phosphatase activity"/>
    <property type="evidence" value="ECO:0000318"/>
    <property type="project" value="GO_Central"/>
</dbReference>
<feature type="binding site" evidence="3">
    <location>
        <position position="286"/>
    </location>
    <ligand>
        <name>Zn(2+)</name>
        <dbReference type="ChEBI" id="CHEBI:29105"/>
        <label>2</label>
    </ligand>
</feature>
<comment type="similarity">
    <text evidence="4">Belongs to the alkaline phosphatase family.</text>
</comment>
<keyword evidence="6" id="KW-1185">Reference proteome</keyword>
<dbReference type="SMART" id="SM00098">
    <property type="entry name" value="alkPPc"/>
    <property type="match status" value="1"/>
</dbReference>
<keyword evidence="3" id="KW-0460">Magnesium</keyword>
<reference evidence="6" key="1">
    <citation type="journal article" date="2016" name="Front. Microbiol.">
        <title>The complete genome sequence of hyperthermophile Dictyoglomus turgidum DSM 6724 reveals a specialized carbohydrate fermentor.</title>
        <authorList>
            <person name="Brumm P.J."/>
            <person name="Gowda K."/>
            <person name="Robb F.T."/>
            <person name="Mead D.A."/>
        </authorList>
    </citation>
    <scope>NUCLEOTIDE SEQUENCE [LARGE SCALE GENOMIC DNA]</scope>
    <source>
        <strain evidence="6">DSM 6724 / Z-1310</strain>
    </source>
</reference>
<dbReference type="GO" id="GO:0046872">
    <property type="term" value="F:metal ion binding"/>
    <property type="evidence" value="ECO:0007669"/>
    <property type="project" value="UniProtKB-KW"/>
</dbReference>
<dbReference type="Pfam" id="PF00245">
    <property type="entry name" value="Alk_phosphatase"/>
    <property type="match status" value="1"/>
</dbReference>
<dbReference type="OrthoDB" id="9794455at2"/>
<dbReference type="eggNOG" id="COG1785">
    <property type="taxonomic scope" value="Bacteria"/>
</dbReference>
<comment type="cofactor">
    <cofactor evidence="3">
        <name>Mg(2+)</name>
        <dbReference type="ChEBI" id="CHEBI:18420"/>
    </cofactor>
    <text evidence="3">Binds 1 Mg(2+) ion.</text>
</comment>
<feature type="binding site" evidence="3">
    <location>
        <position position="330"/>
    </location>
    <ligand>
        <name>Zn(2+)</name>
        <dbReference type="ChEBI" id="CHEBI:29105"/>
        <label>2</label>
    </ligand>
</feature>
<dbReference type="InterPro" id="IPR001952">
    <property type="entry name" value="Alkaline_phosphatase"/>
</dbReference>
<feature type="active site" description="Phosphoserine intermediate" evidence="2">
    <location>
        <position position="101"/>
    </location>
</feature>
<dbReference type="PATRIC" id="fig|515635.4.peg.557"/>
<feature type="binding site" evidence="3">
    <location>
        <position position="155"/>
    </location>
    <ligand>
        <name>Mg(2+)</name>
        <dbReference type="ChEBI" id="CHEBI:18420"/>
    </ligand>
</feature>
<dbReference type="InParanoid" id="B8DZ84"/>
<feature type="binding site" evidence="3">
    <location>
        <position position="481"/>
    </location>
    <ligand>
        <name>Zn(2+)</name>
        <dbReference type="ChEBI" id="CHEBI:29105"/>
        <label>2</label>
    </ligand>
</feature>
<proteinExistence type="inferred from homology"/>
<keyword evidence="3" id="KW-0479">Metal-binding</keyword>
<evidence type="ECO:0000256" key="3">
    <source>
        <dbReference type="PIRSR" id="PIRSR601952-2"/>
    </source>
</evidence>
<keyword evidence="3" id="KW-0862">Zinc</keyword>
<evidence type="ECO:0000256" key="2">
    <source>
        <dbReference type="PIRSR" id="PIRSR601952-1"/>
    </source>
</evidence>
<dbReference type="HOGENOM" id="CLU_008539_5_0_0"/>
<name>B8DZ84_DICTD</name>
<evidence type="ECO:0000256" key="1">
    <source>
        <dbReference type="ARBA" id="ARBA00022553"/>
    </source>
</evidence>
<dbReference type="KEGG" id="dtu:Dtur_0524"/>
<dbReference type="FunCoup" id="B8DZ84">
    <property type="interactions" value="106"/>
</dbReference>
<feature type="binding site" evidence="3">
    <location>
        <position position="153"/>
    </location>
    <ligand>
        <name>Mg(2+)</name>
        <dbReference type="ChEBI" id="CHEBI:18420"/>
    </ligand>
</feature>
<dbReference type="EC" id="3.1.3.1" evidence="5"/>
<feature type="binding site" evidence="3">
    <location>
        <position position="281"/>
    </location>
    <ligand>
        <name>Mg(2+)</name>
        <dbReference type="ChEBI" id="CHEBI:18420"/>
    </ligand>
</feature>
<feature type="binding site" evidence="3">
    <location>
        <position position="52"/>
    </location>
    <ligand>
        <name>Mg(2+)</name>
        <dbReference type="ChEBI" id="CHEBI:18420"/>
    </ligand>
</feature>
<evidence type="ECO:0000256" key="4">
    <source>
        <dbReference type="RuleBase" id="RU003946"/>
    </source>
</evidence>
<feature type="binding site" evidence="3">
    <location>
        <position position="329"/>
    </location>
    <ligand>
        <name>Zn(2+)</name>
        <dbReference type="ChEBI" id="CHEBI:29105"/>
        <label>2</label>
    </ligand>
</feature>
<accession>B8DZ84</accession>
<dbReference type="STRING" id="515635.Dtur_0524"/>
<dbReference type="CDD" id="cd16012">
    <property type="entry name" value="ALP"/>
    <property type="match status" value="1"/>
</dbReference>
<gene>
    <name evidence="5" type="ordered locus">Dtur_0524</name>
</gene>
<dbReference type="EMBL" id="CP001251">
    <property type="protein sequence ID" value="ACK41817.1"/>
    <property type="molecule type" value="Genomic_DNA"/>
</dbReference>
<feature type="binding site" evidence="3">
    <location>
        <position position="52"/>
    </location>
    <ligand>
        <name>Zn(2+)</name>
        <dbReference type="ChEBI" id="CHEBI:29105"/>
        <label>2</label>
    </ligand>
</feature>
<dbReference type="PANTHER" id="PTHR11596:SF5">
    <property type="entry name" value="ALKALINE PHOSPHATASE"/>
    <property type="match status" value="1"/>
</dbReference>
<dbReference type="PRINTS" id="PR00113">
    <property type="entry name" value="ALKPHPHTASE"/>
</dbReference>
<dbReference type="AlphaFoldDB" id="B8DZ84"/>
<comment type="cofactor">
    <cofactor evidence="3">
        <name>Zn(2+)</name>
        <dbReference type="ChEBI" id="CHEBI:29105"/>
    </cofactor>
    <text evidence="3">Binds 2 Zn(2+) ions.</text>
</comment>